<proteinExistence type="predicted"/>
<organism evidence="2 3">
    <name type="scientific">Leptospirillum ferrodiazotrophum</name>
    <dbReference type="NCBI Taxonomy" id="412449"/>
    <lineage>
        <taxon>Bacteria</taxon>
        <taxon>Pseudomonadati</taxon>
        <taxon>Nitrospirota</taxon>
        <taxon>Nitrospiria</taxon>
        <taxon>Nitrospirales</taxon>
        <taxon>Nitrospiraceae</taxon>
        <taxon>Leptospirillum</taxon>
    </lineage>
</organism>
<protein>
    <submittedName>
        <fullName evidence="2">Beta-lactamase domain protein</fullName>
    </submittedName>
</protein>
<dbReference type="PANTHER" id="PTHR43041">
    <property type="entry name" value="HYDROLASE, METALLO-BETA-LACTAMASE SUPERFAMILY"/>
    <property type="match status" value="1"/>
</dbReference>
<sequence>MTELLYESGEHRYFLLGFGESTREEGIPSNQYLVTRGGEAVLFDPGGAGLFPILSARLSEWADLGSIRAIFLSHQDPDVSAGLDIWMQITGARVYLSRLWTRFMPHMDLSHPDRLVPVADEGGRVEVAPGFGFEVLPAHFLHSPGQINVFDPESKILFSGDIGAAERSNGTIYVDDFAEHRPHIEGFHRRYMASGKALRKWIREVERHDVEMIAPQHGPLYRGAAREDLLRWLYDLRCGVDLYE</sequence>
<gene>
    <name evidence="2" type="ORF">UBAL3_95450145</name>
</gene>
<name>C6HZY7_9BACT</name>
<dbReference type="Proteomes" id="UP000009374">
    <property type="component" value="Unassembled WGS sequence"/>
</dbReference>
<dbReference type="CDD" id="cd07709">
    <property type="entry name" value="flavodiiron_proteins_MBL-fold"/>
    <property type="match status" value="1"/>
</dbReference>
<evidence type="ECO:0000313" key="3">
    <source>
        <dbReference type="Proteomes" id="UP000009374"/>
    </source>
</evidence>
<dbReference type="EMBL" id="GG693884">
    <property type="protein sequence ID" value="EES51925.1"/>
    <property type="molecule type" value="Genomic_DNA"/>
</dbReference>
<dbReference type="SUPFAM" id="SSF56281">
    <property type="entry name" value="Metallo-hydrolase/oxidoreductase"/>
    <property type="match status" value="1"/>
</dbReference>
<dbReference type="SMART" id="SM00849">
    <property type="entry name" value="Lactamase_B"/>
    <property type="match status" value="1"/>
</dbReference>
<dbReference type="Gene3D" id="3.60.15.10">
    <property type="entry name" value="Ribonuclease Z/Hydroxyacylglutathione hydrolase-like"/>
    <property type="match status" value="1"/>
</dbReference>
<keyword evidence="3" id="KW-1185">Reference proteome</keyword>
<dbReference type="InterPro" id="IPR036866">
    <property type="entry name" value="RibonucZ/Hydroxyglut_hydro"/>
</dbReference>
<dbReference type="InterPro" id="IPR001279">
    <property type="entry name" value="Metallo-B-lactamas"/>
</dbReference>
<evidence type="ECO:0000313" key="2">
    <source>
        <dbReference type="EMBL" id="EES51925.1"/>
    </source>
</evidence>
<feature type="domain" description="Metallo-beta-lactamase" evidence="1">
    <location>
        <begin position="28"/>
        <end position="217"/>
    </location>
</feature>
<dbReference type="Pfam" id="PF19583">
    <property type="entry name" value="ODP"/>
    <property type="match status" value="1"/>
</dbReference>
<evidence type="ECO:0000259" key="1">
    <source>
        <dbReference type="SMART" id="SM00849"/>
    </source>
</evidence>
<accession>C6HZY7</accession>
<dbReference type="PANTHER" id="PTHR43041:SF1">
    <property type="entry name" value="METALLO-BETA-LACTAMASE DOMAIN-CONTAINING PROTEIN"/>
    <property type="match status" value="1"/>
</dbReference>
<dbReference type="AlphaFoldDB" id="C6HZY7"/>
<dbReference type="InterPro" id="IPR045761">
    <property type="entry name" value="ODP_dom"/>
</dbReference>
<reference evidence="2 3" key="1">
    <citation type="journal article" date="2009" name="Appl. Environ. Microbiol.">
        <title>Community genomic and proteomic analyses of chemoautotrophic iron-oxidizing "Leptospirillum rubarum" (Group II) and "Leptospirillum ferrodiazotrophum" (Group III) bacteria in acid mine drainage biofilms.</title>
        <authorList>
            <person name="Goltsman D.S."/>
            <person name="Denef V.J."/>
            <person name="Singer S.W."/>
            <person name="VerBerkmoes N.C."/>
            <person name="Lefsrud M."/>
            <person name="Mueller R.S."/>
            <person name="Dick G.J."/>
            <person name="Sun C.L."/>
            <person name="Wheeler K.E."/>
            <person name="Zemla A."/>
            <person name="Baker B.J."/>
            <person name="Hauser L."/>
            <person name="Land M."/>
            <person name="Shah M.B."/>
            <person name="Thelen M.P."/>
            <person name="Hettich R.L."/>
            <person name="Banfield J.F."/>
        </authorList>
    </citation>
    <scope>NUCLEOTIDE SEQUENCE [LARGE SCALE GENOMIC DNA]</scope>
</reference>